<evidence type="ECO:0000256" key="2">
    <source>
        <dbReference type="ARBA" id="ARBA00022679"/>
    </source>
</evidence>
<keyword evidence="4" id="KW-0378">Hydrolase</keyword>
<keyword evidence="1" id="KW-0328">Glycosyltransferase</keyword>
<dbReference type="InterPro" id="IPR007184">
    <property type="entry name" value="Mannoside_phosphorylase"/>
</dbReference>
<keyword evidence="5" id="KW-1185">Reference proteome</keyword>
<accession>A0A6N7VN99</accession>
<gene>
    <name evidence="4" type="ORF">FYJ24_00020</name>
</gene>
<dbReference type="Gene3D" id="2.115.10.20">
    <property type="entry name" value="Glycosyl hydrolase domain, family 43"/>
    <property type="match status" value="1"/>
</dbReference>
<dbReference type="Pfam" id="PF04041">
    <property type="entry name" value="Glyco_hydro_130"/>
    <property type="match status" value="1"/>
</dbReference>
<dbReference type="SUPFAM" id="SSF75005">
    <property type="entry name" value="Arabinanase/levansucrase/invertase"/>
    <property type="match status" value="1"/>
</dbReference>
<evidence type="ECO:0000313" key="4">
    <source>
        <dbReference type="EMBL" id="MSS83179.1"/>
    </source>
</evidence>
<reference evidence="4 5" key="1">
    <citation type="submission" date="2019-08" db="EMBL/GenBank/DDBJ databases">
        <title>In-depth cultivation of the pig gut microbiome towards novel bacterial diversity and tailored functional studies.</title>
        <authorList>
            <person name="Wylensek D."/>
            <person name="Hitch T.C.A."/>
            <person name="Clavel T."/>
        </authorList>
    </citation>
    <scope>NUCLEOTIDE SEQUENCE [LARGE SCALE GENOMIC DNA]</scope>
    <source>
        <strain evidence="4 5">WB03_NA08</strain>
    </source>
</reference>
<comment type="similarity">
    <text evidence="3">Belongs to the glycosyl hydrolase 130 family.</text>
</comment>
<organism evidence="4 5">
    <name type="scientific">Scrofimicrobium canadense</name>
    <dbReference type="NCBI Taxonomy" id="2652290"/>
    <lineage>
        <taxon>Bacteria</taxon>
        <taxon>Bacillati</taxon>
        <taxon>Actinomycetota</taxon>
        <taxon>Actinomycetes</taxon>
        <taxon>Actinomycetales</taxon>
        <taxon>Actinomycetaceae</taxon>
        <taxon>Scrofimicrobium</taxon>
    </lineage>
</organism>
<dbReference type="PANTHER" id="PTHR34106">
    <property type="entry name" value="GLYCOSIDASE"/>
    <property type="match status" value="1"/>
</dbReference>
<keyword evidence="4" id="KW-0326">Glycosidase</keyword>
<keyword evidence="2" id="KW-0808">Transferase</keyword>
<dbReference type="EMBL" id="VULO01000001">
    <property type="protein sequence ID" value="MSS83179.1"/>
    <property type="molecule type" value="Genomic_DNA"/>
</dbReference>
<evidence type="ECO:0000256" key="1">
    <source>
        <dbReference type="ARBA" id="ARBA00022676"/>
    </source>
</evidence>
<sequence>MHALNTVTSRIPYKLERLGVLMKPQPGNLLEVEGVLNPATIQKEPGELFLYPRLVAEGNVSRVGRCKVELADSVPVDVTRLGVVLEPEEAWERGANNAGVEDPRITRIDDLDVYIMTYIAYGPLGPKPAMAVSRDGEEWERIGPIHFEYQPELSTDLNMFPNKDIVVFPEAVTSPDGKESYAVLHRPMWDLDWLRPGEGAPLPAGIEDPRPSIWIGFVDAEAVRKDLRNLVHIENSRLLAAPEMPYEESKIGAGPAPIRVPEGWLLIHHGVTGAETKGFGLAYGARYTAGAILLDAERPWIELGRTLEPLLTPETPEELAGTLGNVVFPTAIEKIDGRYYVFYGMADSQIGVATLERIDE</sequence>
<evidence type="ECO:0000313" key="5">
    <source>
        <dbReference type="Proteomes" id="UP000470875"/>
    </source>
</evidence>
<dbReference type="GO" id="GO:0016798">
    <property type="term" value="F:hydrolase activity, acting on glycosyl bonds"/>
    <property type="evidence" value="ECO:0007669"/>
    <property type="project" value="UniProtKB-KW"/>
</dbReference>
<evidence type="ECO:0000256" key="3">
    <source>
        <dbReference type="ARBA" id="ARBA00024356"/>
    </source>
</evidence>
<dbReference type="InterPro" id="IPR023296">
    <property type="entry name" value="Glyco_hydro_beta-prop_sf"/>
</dbReference>
<comment type="caution">
    <text evidence="4">The sequence shown here is derived from an EMBL/GenBank/DDBJ whole genome shotgun (WGS) entry which is preliminary data.</text>
</comment>
<dbReference type="PANTHER" id="PTHR34106:SF5">
    <property type="entry name" value="GLYCOSIDASE"/>
    <property type="match status" value="1"/>
</dbReference>
<dbReference type="GO" id="GO:0016757">
    <property type="term" value="F:glycosyltransferase activity"/>
    <property type="evidence" value="ECO:0007669"/>
    <property type="project" value="UniProtKB-KW"/>
</dbReference>
<name>A0A6N7VN99_9ACTO</name>
<protein>
    <submittedName>
        <fullName evidence="4">Glycosidase</fullName>
    </submittedName>
</protein>
<dbReference type="Proteomes" id="UP000470875">
    <property type="component" value="Unassembled WGS sequence"/>
</dbReference>
<dbReference type="AlphaFoldDB" id="A0A6N7VN99"/>
<proteinExistence type="inferred from homology"/>